<keyword evidence="2 4" id="KW-0238">DNA-binding</keyword>
<dbReference type="EMBL" id="VMNW02000126">
    <property type="protein sequence ID" value="KAA9150055.1"/>
    <property type="molecule type" value="Genomic_DNA"/>
</dbReference>
<dbReference type="InterPro" id="IPR001647">
    <property type="entry name" value="HTH_TetR"/>
</dbReference>
<dbReference type="PROSITE" id="PS50977">
    <property type="entry name" value="HTH_TETR_2"/>
    <property type="match status" value="1"/>
</dbReference>
<dbReference type="GO" id="GO:0000976">
    <property type="term" value="F:transcription cis-regulatory region binding"/>
    <property type="evidence" value="ECO:0007669"/>
    <property type="project" value="TreeGrafter"/>
</dbReference>
<proteinExistence type="predicted"/>
<name>A0A5N0UMF7_9PSEU</name>
<evidence type="ECO:0000256" key="1">
    <source>
        <dbReference type="ARBA" id="ARBA00023015"/>
    </source>
</evidence>
<evidence type="ECO:0000313" key="7">
    <source>
        <dbReference type="Proteomes" id="UP000319769"/>
    </source>
</evidence>
<dbReference type="InterPro" id="IPR009057">
    <property type="entry name" value="Homeodomain-like_sf"/>
</dbReference>
<protein>
    <submittedName>
        <fullName evidence="6">TetR family transcriptional regulator</fullName>
    </submittedName>
</protein>
<dbReference type="Pfam" id="PF02909">
    <property type="entry name" value="TetR_C_1"/>
    <property type="match status" value="1"/>
</dbReference>
<evidence type="ECO:0000256" key="4">
    <source>
        <dbReference type="PROSITE-ProRule" id="PRU00335"/>
    </source>
</evidence>
<dbReference type="Gene3D" id="1.10.357.10">
    <property type="entry name" value="Tetracycline Repressor, domain 2"/>
    <property type="match status" value="1"/>
</dbReference>
<evidence type="ECO:0000313" key="6">
    <source>
        <dbReference type="EMBL" id="KAA9150055.1"/>
    </source>
</evidence>
<dbReference type="GO" id="GO:0003700">
    <property type="term" value="F:DNA-binding transcription factor activity"/>
    <property type="evidence" value="ECO:0007669"/>
    <property type="project" value="TreeGrafter"/>
</dbReference>
<organism evidence="6 7">
    <name type="scientific">Amycolatopsis acidicola</name>
    <dbReference type="NCBI Taxonomy" id="2596893"/>
    <lineage>
        <taxon>Bacteria</taxon>
        <taxon>Bacillati</taxon>
        <taxon>Actinomycetota</taxon>
        <taxon>Actinomycetes</taxon>
        <taxon>Pseudonocardiales</taxon>
        <taxon>Pseudonocardiaceae</taxon>
        <taxon>Amycolatopsis</taxon>
    </lineage>
</organism>
<keyword evidence="7" id="KW-1185">Reference proteome</keyword>
<feature type="DNA-binding region" description="H-T-H motif" evidence="4">
    <location>
        <begin position="75"/>
        <end position="94"/>
    </location>
</feature>
<dbReference type="InterPro" id="IPR004111">
    <property type="entry name" value="Repressor_TetR_C"/>
</dbReference>
<dbReference type="AlphaFoldDB" id="A0A5N0UMF7"/>
<dbReference type="GO" id="GO:0045892">
    <property type="term" value="P:negative regulation of DNA-templated transcription"/>
    <property type="evidence" value="ECO:0007669"/>
    <property type="project" value="InterPro"/>
</dbReference>
<evidence type="ECO:0000256" key="2">
    <source>
        <dbReference type="ARBA" id="ARBA00023125"/>
    </source>
</evidence>
<reference evidence="6" key="1">
    <citation type="submission" date="2019-09" db="EMBL/GenBank/DDBJ databases">
        <authorList>
            <person name="Teo W.F.A."/>
            <person name="Duangmal K."/>
        </authorList>
    </citation>
    <scope>NUCLEOTIDE SEQUENCE [LARGE SCALE GENOMIC DNA]</scope>
    <source>
        <strain evidence="6">K81G1</strain>
    </source>
</reference>
<gene>
    <name evidence="6" type="ORF">FPZ12_041980</name>
</gene>
<dbReference type="InterPro" id="IPR036271">
    <property type="entry name" value="Tet_transcr_reg_TetR-rel_C_sf"/>
</dbReference>
<keyword evidence="1" id="KW-0805">Transcription regulation</keyword>
<dbReference type="SUPFAM" id="SSF48498">
    <property type="entry name" value="Tetracyclin repressor-like, C-terminal domain"/>
    <property type="match status" value="1"/>
</dbReference>
<evidence type="ECO:0000256" key="3">
    <source>
        <dbReference type="ARBA" id="ARBA00023163"/>
    </source>
</evidence>
<dbReference type="Gene3D" id="1.10.10.60">
    <property type="entry name" value="Homeodomain-like"/>
    <property type="match status" value="1"/>
</dbReference>
<dbReference type="PANTHER" id="PTHR30055:SF151">
    <property type="entry name" value="TRANSCRIPTIONAL REGULATORY PROTEIN"/>
    <property type="match status" value="1"/>
</dbReference>
<sequence length="266" mass="28569">MAIRGLVFVGPPRSSVQCTETTVHRTERGRRTVGAVELIWERPEPRGRTVVPVDRGRIVKAAIALADEEGLSGLSMRKAAAALGVSAMRLYGYVATKDELLDLMADAVYGEIAAELGDHPEREEALLVIAVATRESALRHEWFVELIGGRPHLGPNALTVMEATATALDRALGPGGGDRIMAALGVYNAYLVGAVRNEVTERRLNRESGTEETAWQASVGAYLGRQLETGRYPTTARILGGEPEGDPAKTFAEEVAIIIRGVTRTG</sequence>
<dbReference type="Proteomes" id="UP000319769">
    <property type="component" value="Unassembled WGS sequence"/>
</dbReference>
<keyword evidence="3" id="KW-0804">Transcription</keyword>
<dbReference type="Pfam" id="PF00440">
    <property type="entry name" value="TetR_N"/>
    <property type="match status" value="1"/>
</dbReference>
<comment type="caution">
    <text evidence="6">The sequence shown here is derived from an EMBL/GenBank/DDBJ whole genome shotgun (WGS) entry which is preliminary data.</text>
</comment>
<dbReference type="InterPro" id="IPR050109">
    <property type="entry name" value="HTH-type_TetR-like_transc_reg"/>
</dbReference>
<dbReference type="OrthoDB" id="2570341at2"/>
<dbReference type="SUPFAM" id="SSF46689">
    <property type="entry name" value="Homeodomain-like"/>
    <property type="match status" value="1"/>
</dbReference>
<accession>A0A5N0UMF7</accession>
<dbReference type="PANTHER" id="PTHR30055">
    <property type="entry name" value="HTH-TYPE TRANSCRIPTIONAL REGULATOR RUTR"/>
    <property type="match status" value="1"/>
</dbReference>
<evidence type="ECO:0000259" key="5">
    <source>
        <dbReference type="PROSITE" id="PS50977"/>
    </source>
</evidence>
<feature type="domain" description="HTH tetR-type" evidence="5">
    <location>
        <begin position="52"/>
        <end position="112"/>
    </location>
</feature>